<dbReference type="EC" id="3.4.25.2" evidence="10"/>
<feature type="binding site" evidence="10">
    <location>
        <position position="171"/>
    </location>
    <ligand>
        <name>Na(+)</name>
        <dbReference type="ChEBI" id="CHEBI:29101"/>
    </ligand>
</feature>
<evidence type="ECO:0000313" key="12">
    <source>
        <dbReference type="Proteomes" id="UP000233387"/>
    </source>
</evidence>
<name>A0A2N3IJ76_9BACT</name>
<dbReference type="Gene3D" id="3.60.20.10">
    <property type="entry name" value="Glutamine Phosphoribosylpyrophosphate, subunit 1, domain 1"/>
    <property type="match status" value="1"/>
</dbReference>
<dbReference type="InterPro" id="IPR001353">
    <property type="entry name" value="Proteasome_sua/b"/>
</dbReference>
<reference evidence="11 12" key="1">
    <citation type="submission" date="2017-06" db="EMBL/GenBank/DDBJ databases">
        <title>Raineya orbicola gen. nov., sp. nov. a slightly thermophilic bacterium of the phylum Bacteroidetes and the description of Raineyaceae fam. nov.</title>
        <authorList>
            <person name="Albuquerque L."/>
            <person name="Polonia A.R.M."/>
            <person name="Barroso C."/>
            <person name="Froufe H.J.C."/>
            <person name="Lage O."/>
            <person name="Lobo-Da-Cunha A."/>
            <person name="Egas C."/>
            <person name="Da Costa M.S."/>
        </authorList>
    </citation>
    <scope>NUCLEOTIDE SEQUENCE [LARGE SCALE GENOMIC DNA]</scope>
    <source>
        <strain evidence="11 12">SPSPC-11</strain>
    </source>
</reference>
<evidence type="ECO:0000256" key="10">
    <source>
        <dbReference type="HAMAP-Rule" id="MF_00248"/>
    </source>
</evidence>
<dbReference type="GO" id="GO:0004298">
    <property type="term" value="F:threonine-type endopeptidase activity"/>
    <property type="evidence" value="ECO:0007669"/>
    <property type="project" value="UniProtKB-KW"/>
</dbReference>
<comment type="caution">
    <text evidence="11">The sequence shown here is derived from an EMBL/GenBank/DDBJ whole genome shotgun (WGS) entry which is preliminary data.</text>
</comment>
<evidence type="ECO:0000256" key="3">
    <source>
        <dbReference type="ARBA" id="ARBA00022490"/>
    </source>
</evidence>
<evidence type="ECO:0000256" key="7">
    <source>
        <dbReference type="ARBA" id="ARBA00022723"/>
    </source>
</evidence>
<keyword evidence="8 10" id="KW-0378">Hydrolase</keyword>
<dbReference type="GO" id="GO:0051603">
    <property type="term" value="P:proteolysis involved in protein catabolic process"/>
    <property type="evidence" value="ECO:0007669"/>
    <property type="project" value="InterPro"/>
</dbReference>
<evidence type="ECO:0000256" key="8">
    <source>
        <dbReference type="ARBA" id="ARBA00022801"/>
    </source>
</evidence>
<dbReference type="NCBIfam" id="NF003964">
    <property type="entry name" value="PRK05456.1"/>
    <property type="match status" value="1"/>
</dbReference>
<dbReference type="InterPro" id="IPR029055">
    <property type="entry name" value="Ntn_hydrolases_N"/>
</dbReference>
<dbReference type="AlphaFoldDB" id="A0A2N3IJ76"/>
<keyword evidence="12" id="KW-1185">Reference proteome</keyword>
<accession>A0A2N3IJ76</accession>
<dbReference type="PANTHER" id="PTHR32194:SF0">
    <property type="entry name" value="ATP-DEPENDENT PROTEASE SUBUNIT HSLV"/>
    <property type="match status" value="1"/>
</dbReference>
<dbReference type="GO" id="GO:0009376">
    <property type="term" value="C:HslUV protease complex"/>
    <property type="evidence" value="ECO:0007669"/>
    <property type="project" value="UniProtKB-UniRule"/>
</dbReference>
<evidence type="ECO:0000256" key="2">
    <source>
        <dbReference type="ARBA" id="ARBA00006053"/>
    </source>
</evidence>
<feature type="binding site" evidence="10">
    <location>
        <position position="168"/>
    </location>
    <ligand>
        <name>Na(+)</name>
        <dbReference type="ChEBI" id="CHEBI:29101"/>
    </ligand>
</feature>
<dbReference type="HAMAP" id="MF_00248">
    <property type="entry name" value="HslV"/>
    <property type="match status" value="1"/>
</dbReference>
<dbReference type="PIRSF" id="PIRSF039093">
    <property type="entry name" value="HslV"/>
    <property type="match status" value="1"/>
</dbReference>
<comment type="subcellular location">
    <subcellularLocation>
        <location evidence="1 10">Cytoplasm</location>
    </subcellularLocation>
</comment>
<keyword evidence="5 10" id="KW-0645">Protease</keyword>
<comment type="catalytic activity">
    <reaction evidence="10">
        <text>ATP-dependent cleavage of peptide bonds with broad specificity.</text>
        <dbReference type="EC" id="3.4.25.2"/>
    </reaction>
</comment>
<comment type="function">
    <text evidence="10">Protease subunit of a proteasome-like degradation complex believed to be a general protein degrading machinery.</text>
</comment>
<keyword evidence="4 10" id="KW-0021">Allosteric enzyme</keyword>
<dbReference type="InterPro" id="IPR023333">
    <property type="entry name" value="Proteasome_suB-type"/>
</dbReference>
<comment type="activity regulation">
    <text evidence="10">Allosterically activated by HslU binding.</text>
</comment>
<evidence type="ECO:0000256" key="6">
    <source>
        <dbReference type="ARBA" id="ARBA00022698"/>
    </source>
</evidence>
<dbReference type="SUPFAM" id="SSF56235">
    <property type="entry name" value="N-terminal nucleophile aminohydrolases (Ntn hydrolases)"/>
    <property type="match status" value="1"/>
</dbReference>
<dbReference type="PANTHER" id="PTHR32194">
    <property type="entry name" value="METALLOPROTEASE TLDD"/>
    <property type="match status" value="1"/>
</dbReference>
<feature type="active site" evidence="10">
    <location>
        <position position="9"/>
    </location>
</feature>
<dbReference type="InterPro" id="IPR022281">
    <property type="entry name" value="ATP-dep_Prtase_HsIV_su"/>
</dbReference>
<dbReference type="PROSITE" id="PS51476">
    <property type="entry name" value="PROTEASOME_BETA_2"/>
    <property type="match status" value="1"/>
</dbReference>
<dbReference type="Proteomes" id="UP000233387">
    <property type="component" value="Unassembled WGS sequence"/>
</dbReference>
<sequence>MKMPKIHSTTVIAVLHNGKVAIGADGQATLGNTVAKSNVRKIRKLKDGKAVVGFAGSTADAFALMDKFEEKLSAYGGIVERAAIELAKEWRTDRYLRRLEAMMIVVAKNEIFIISGSGDVIKPDNDVAAIGSGAMYAQAAALALKKHAPHLSAKQMVEEALHIAADICIYTNHNLLIEEIE</sequence>
<keyword evidence="9 10" id="KW-0915">Sodium</keyword>
<dbReference type="Pfam" id="PF00227">
    <property type="entry name" value="Proteasome"/>
    <property type="match status" value="1"/>
</dbReference>
<keyword evidence="7 10" id="KW-0479">Metal-binding</keyword>
<feature type="binding site" evidence="10">
    <location>
        <position position="165"/>
    </location>
    <ligand>
        <name>Na(+)</name>
        <dbReference type="ChEBI" id="CHEBI:29101"/>
    </ligand>
</feature>
<comment type="similarity">
    <text evidence="2 10">Belongs to the peptidase T1B family. HslV subfamily.</text>
</comment>
<dbReference type="GO" id="GO:0046872">
    <property type="term" value="F:metal ion binding"/>
    <property type="evidence" value="ECO:0007669"/>
    <property type="project" value="UniProtKB-KW"/>
</dbReference>
<dbReference type="NCBIfam" id="TIGR03692">
    <property type="entry name" value="ATP_dep_HslV"/>
    <property type="match status" value="1"/>
</dbReference>
<evidence type="ECO:0000256" key="5">
    <source>
        <dbReference type="ARBA" id="ARBA00022670"/>
    </source>
</evidence>
<evidence type="ECO:0000256" key="9">
    <source>
        <dbReference type="ARBA" id="ARBA00023053"/>
    </source>
</evidence>
<evidence type="ECO:0000313" key="11">
    <source>
        <dbReference type="EMBL" id="PKQ70375.1"/>
    </source>
</evidence>
<protein>
    <recommendedName>
        <fullName evidence="10">ATP-dependent protease subunit HslV</fullName>
        <ecNumber evidence="10">3.4.25.2</ecNumber>
    </recommendedName>
</protein>
<evidence type="ECO:0000256" key="4">
    <source>
        <dbReference type="ARBA" id="ARBA00022533"/>
    </source>
</evidence>
<organism evidence="11 12">
    <name type="scientific">Raineya orbicola</name>
    <dbReference type="NCBI Taxonomy" id="2016530"/>
    <lineage>
        <taxon>Bacteria</taxon>
        <taxon>Pseudomonadati</taxon>
        <taxon>Bacteroidota</taxon>
        <taxon>Cytophagia</taxon>
        <taxon>Cytophagales</taxon>
        <taxon>Raineyaceae</taxon>
        <taxon>Raineya</taxon>
    </lineage>
</organism>
<comment type="subunit">
    <text evidence="10">A double ring-shaped homohexamer of HslV is capped on each side by a ring-shaped HslU homohexamer. The assembly of the HslU/HslV complex is dependent on binding of ATP.</text>
</comment>
<proteinExistence type="inferred from homology"/>
<keyword evidence="3 10" id="KW-0963">Cytoplasm</keyword>
<dbReference type="GO" id="GO:0005839">
    <property type="term" value="C:proteasome core complex"/>
    <property type="evidence" value="ECO:0007669"/>
    <property type="project" value="InterPro"/>
</dbReference>
<keyword evidence="6 10" id="KW-0888">Threonine protease</keyword>
<dbReference type="EMBL" id="NKXO01000007">
    <property type="protein sequence ID" value="PKQ70375.1"/>
    <property type="molecule type" value="Genomic_DNA"/>
</dbReference>
<evidence type="ECO:0000256" key="1">
    <source>
        <dbReference type="ARBA" id="ARBA00004496"/>
    </source>
</evidence>
<gene>
    <name evidence="10" type="primary">hslV</name>
    <name evidence="11" type="ORF">Rain11_0603</name>
</gene>